<sequence>MALNLPFKVPLPRRFIILGLSASILFLFLHTFAPTALPPAFTPNLPHAEPDASYFSPSKWLPPIFNPNVPDRPPEFDEDGQCLFLSPYDALSPLEKRRAEYLELEEVSAGVFRAKPLPMTGDDDPDYDDEFSEASNATRTMPAGMTHPIIGLLKEGEKRWKDKLAGQSTTLDQAAQKYLDKWGRPPPKGFDLWWKFARSHKVLLPDEFDSIMRSFSPFYGLPVSTLQERLTEVEKIEETFTLVVHDGKIELQWNDDYARDVWIASRSRADKQINLMEPFIALLPSFRATFTIHDQPTILLDHARQQELLTAAKQGTVSTHPNENDRFEQNWHAACAPTDPINQDGYEELPATDSFILQHTRAMDICQHPSYLHNHGMLLEEKNADTHPKPHTKLYPIFVPSTTMLNSDIPVTPVGSDGHQDHVGSDPIWSRKSGKLYWRGLATGLNHNKREGKEWRKSHRERLHFLANDRKRLNQELLAPVGVTGEAELARYPLKELGEYYMDEMDDEIEFAGQDSAERSNEFKYVFDTDGNAWSSRFPRLMASNNVVIKASVFPEWNTQSLPEWYAYVPSKMDYSDLYSILAFFRGTPSGKGGHDEVARRIALNSQCWVERTWRREDMQVYMFLLYLEYARLASPDRDTGKMDFAMKGRPASAAAPVPPPVSEPEVGVGAAPVGDITPPGTFEEILDDPAPLPLAAGLVPAPVGGGAAGAMAPGAGVLPPQLEDGLLE</sequence>
<comment type="caution">
    <text evidence="3">The sequence shown here is derived from an EMBL/GenBank/DDBJ whole genome shotgun (WGS) entry which is preliminary data.</text>
</comment>
<dbReference type="SMART" id="SM00672">
    <property type="entry name" value="CAP10"/>
    <property type="match status" value="1"/>
</dbReference>
<organism evidence="3 4">
    <name type="scientific">Saitozyma podzolica</name>
    <dbReference type="NCBI Taxonomy" id="1890683"/>
    <lineage>
        <taxon>Eukaryota</taxon>
        <taxon>Fungi</taxon>
        <taxon>Dikarya</taxon>
        <taxon>Basidiomycota</taxon>
        <taxon>Agaricomycotina</taxon>
        <taxon>Tremellomycetes</taxon>
        <taxon>Tremellales</taxon>
        <taxon>Trimorphomycetaceae</taxon>
        <taxon>Saitozyma</taxon>
    </lineage>
</organism>
<keyword evidence="4" id="KW-1185">Reference proteome</keyword>
<dbReference type="PANTHER" id="PTHR12203:SF118">
    <property type="entry name" value="BETA-1,2-XYLOSYLTRANSFERASE 1"/>
    <property type="match status" value="1"/>
</dbReference>
<feature type="compositionally biased region" description="Low complexity" evidence="1">
    <location>
        <begin position="710"/>
        <end position="721"/>
    </location>
</feature>
<accession>A0A427YCZ3</accession>
<dbReference type="PANTHER" id="PTHR12203">
    <property type="entry name" value="KDEL LYS-ASP-GLU-LEU CONTAINING - RELATED"/>
    <property type="match status" value="1"/>
</dbReference>
<dbReference type="EMBL" id="RSCD01000015">
    <property type="protein sequence ID" value="RSH88933.1"/>
    <property type="molecule type" value="Genomic_DNA"/>
</dbReference>
<evidence type="ECO:0000313" key="3">
    <source>
        <dbReference type="EMBL" id="RSH88933.1"/>
    </source>
</evidence>
<dbReference type="Proteomes" id="UP000279259">
    <property type="component" value="Unassembled WGS sequence"/>
</dbReference>
<proteinExistence type="predicted"/>
<gene>
    <name evidence="3" type="primary">CXT1</name>
    <name evidence="3" type="ORF">EHS25_002595</name>
</gene>
<dbReference type="Pfam" id="PF05686">
    <property type="entry name" value="Glyco_transf_90"/>
    <property type="match status" value="1"/>
</dbReference>
<feature type="domain" description="Glycosyl transferase CAP10" evidence="2">
    <location>
        <begin position="381"/>
        <end position="637"/>
    </location>
</feature>
<dbReference type="GO" id="GO:0016740">
    <property type="term" value="F:transferase activity"/>
    <property type="evidence" value="ECO:0007669"/>
    <property type="project" value="UniProtKB-KW"/>
</dbReference>
<keyword evidence="3" id="KW-0808">Transferase</keyword>
<evidence type="ECO:0000313" key="4">
    <source>
        <dbReference type="Proteomes" id="UP000279259"/>
    </source>
</evidence>
<evidence type="ECO:0000259" key="2">
    <source>
        <dbReference type="SMART" id="SM00672"/>
    </source>
</evidence>
<dbReference type="InterPro" id="IPR006598">
    <property type="entry name" value="CAP10"/>
</dbReference>
<protein>
    <submittedName>
        <fullName evidence="3">Cryptococcal xylosyltransferase 1</fullName>
    </submittedName>
</protein>
<dbReference type="OrthoDB" id="541052at2759"/>
<dbReference type="AlphaFoldDB" id="A0A427YCZ3"/>
<feature type="region of interest" description="Disordered" evidence="1">
    <location>
        <begin position="710"/>
        <end position="729"/>
    </location>
</feature>
<evidence type="ECO:0000256" key="1">
    <source>
        <dbReference type="SAM" id="MobiDB-lite"/>
    </source>
</evidence>
<dbReference type="InterPro" id="IPR051091">
    <property type="entry name" value="O-Glucosyltr/Glycosyltrsf_90"/>
</dbReference>
<name>A0A427YCZ3_9TREE</name>
<reference evidence="3 4" key="1">
    <citation type="submission" date="2018-11" db="EMBL/GenBank/DDBJ databases">
        <title>Genome sequence of Saitozyma podzolica DSM 27192.</title>
        <authorList>
            <person name="Aliyu H."/>
            <person name="Gorte O."/>
            <person name="Ochsenreither K."/>
        </authorList>
    </citation>
    <scope>NUCLEOTIDE SEQUENCE [LARGE SCALE GENOMIC DNA]</scope>
    <source>
        <strain evidence="3 4">DSM 27192</strain>
    </source>
</reference>